<feature type="non-terminal residue" evidence="2">
    <location>
        <position position="166"/>
    </location>
</feature>
<dbReference type="Proteomes" id="UP001497623">
    <property type="component" value="Unassembled WGS sequence"/>
</dbReference>
<organism evidence="2 3">
    <name type="scientific">Meganyctiphanes norvegica</name>
    <name type="common">Northern krill</name>
    <name type="synonym">Thysanopoda norvegica</name>
    <dbReference type="NCBI Taxonomy" id="48144"/>
    <lineage>
        <taxon>Eukaryota</taxon>
        <taxon>Metazoa</taxon>
        <taxon>Ecdysozoa</taxon>
        <taxon>Arthropoda</taxon>
        <taxon>Crustacea</taxon>
        <taxon>Multicrustacea</taxon>
        <taxon>Malacostraca</taxon>
        <taxon>Eumalacostraca</taxon>
        <taxon>Eucarida</taxon>
        <taxon>Euphausiacea</taxon>
        <taxon>Euphausiidae</taxon>
        <taxon>Meganyctiphanes</taxon>
    </lineage>
</organism>
<proteinExistence type="predicted"/>
<dbReference type="EMBL" id="CAXKWB010049644">
    <property type="protein sequence ID" value="CAL4168893.1"/>
    <property type="molecule type" value="Genomic_DNA"/>
</dbReference>
<evidence type="ECO:0000313" key="2">
    <source>
        <dbReference type="EMBL" id="CAL4168893.1"/>
    </source>
</evidence>
<reference evidence="2 3" key="1">
    <citation type="submission" date="2024-05" db="EMBL/GenBank/DDBJ databases">
        <authorList>
            <person name="Wallberg A."/>
        </authorList>
    </citation>
    <scope>NUCLEOTIDE SEQUENCE [LARGE SCALE GENOMIC DNA]</scope>
</reference>
<name>A0AAV2S8Y8_MEGNR</name>
<feature type="region of interest" description="Disordered" evidence="1">
    <location>
        <begin position="59"/>
        <end position="166"/>
    </location>
</feature>
<sequence length="166" mass="18181">MADTLESDLGRLDPSEHDLENDSGKGWMSSDPDNIENFNQLYGGQSAEKQAELLLTFKNGGFTSSSSSSTSSVFSGGQEASSQEFNPLAALGLQRVGEERPSPSKEPTIALNRRGMPARIRKKNRMYFDDDLVSSPTQMKSPKKTPRGTPKKQSTPQHLILPPIKI</sequence>
<accession>A0AAV2S8Y8</accession>
<keyword evidence="3" id="KW-1185">Reference proteome</keyword>
<gene>
    <name evidence="2" type="ORF">MNOR_LOCUS33753</name>
</gene>
<feature type="region of interest" description="Disordered" evidence="1">
    <location>
        <begin position="1"/>
        <end position="37"/>
    </location>
</feature>
<dbReference type="AlphaFoldDB" id="A0AAV2S8Y8"/>
<evidence type="ECO:0000256" key="1">
    <source>
        <dbReference type="SAM" id="MobiDB-lite"/>
    </source>
</evidence>
<protein>
    <submittedName>
        <fullName evidence="2">Uncharacterized protein</fullName>
    </submittedName>
</protein>
<feature type="compositionally biased region" description="Low complexity" evidence="1">
    <location>
        <begin position="60"/>
        <end position="77"/>
    </location>
</feature>
<comment type="caution">
    <text evidence="2">The sequence shown here is derived from an EMBL/GenBank/DDBJ whole genome shotgun (WGS) entry which is preliminary data.</text>
</comment>
<evidence type="ECO:0000313" key="3">
    <source>
        <dbReference type="Proteomes" id="UP001497623"/>
    </source>
</evidence>
<feature type="compositionally biased region" description="Basic residues" evidence="1">
    <location>
        <begin position="141"/>
        <end position="150"/>
    </location>
</feature>
<feature type="compositionally biased region" description="Basic and acidic residues" evidence="1">
    <location>
        <begin position="8"/>
        <end position="23"/>
    </location>
</feature>